<dbReference type="SUPFAM" id="SSF54427">
    <property type="entry name" value="NTF2-like"/>
    <property type="match status" value="1"/>
</dbReference>
<dbReference type="PANTHER" id="PTHR38436:SF1">
    <property type="entry name" value="ESTER CYCLASE"/>
    <property type="match status" value="1"/>
</dbReference>
<name>A0A8J3LWZ1_9ACTN</name>
<reference evidence="2 3" key="1">
    <citation type="submission" date="2021-01" db="EMBL/GenBank/DDBJ databases">
        <title>Whole genome shotgun sequence of Planotetraspora kaengkrachanensis NBRC 104272.</title>
        <authorList>
            <person name="Komaki H."/>
            <person name="Tamura T."/>
        </authorList>
    </citation>
    <scope>NUCLEOTIDE SEQUENCE [LARGE SCALE GENOMIC DNA]</scope>
    <source>
        <strain evidence="2 3">NBRC 104272</strain>
    </source>
</reference>
<dbReference type="EMBL" id="BONV01000003">
    <property type="protein sequence ID" value="GIG78013.1"/>
    <property type="molecule type" value="Genomic_DNA"/>
</dbReference>
<dbReference type="AlphaFoldDB" id="A0A8J3LWZ1"/>
<keyword evidence="3" id="KW-1185">Reference proteome</keyword>
<evidence type="ECO:0000313" key="2">
    <source>
        <dbReference type="EMBL" id="GIG78013.1"/>
    </source>
</evidence>
<feature type="domain" description="SnoaL-like" evidence="1">
    <location>
        <begin position="10"/>
        <end position="120"/>
    </location>
</feature>
<dbReference type="GO" id="GO:0030638">
    <property type="term" value="P:polyketide metabolic process"/>
    <property type="evidence" value="ECO:0007669"/>
    <property type="project" value="InterPro"/>
</dbReference>
<dbReference type="InterPro" id="IPR009959">
    <property type="entry name" value="Cyclase_SnoaL-like"/>
</dbReference>
<proteinExistence type="predicted"/>
<dbReference type="PANTHER" id="PTHR38436">
    <property type="entry name" value="POLYKETIDE CYCLASE SNOAL-LIKE DOMAIN"/>
    <property type="match status" value="1"/>
</dbReference>
<dbReference type="InterPro" id="IPR037401">
    <property type="entry name" value="SnoaL-like"/>
</dbReference>
<dbReference type="Proteomes" id="UP000630097">
    <property type="component" value="Unassembled WGS sequence"/>
</dbReference>
<dbReference type="InterPro" id="IPR032710">
    <property type="entry name" value="NTF2-like_dom_sf"/>
</dbReference>
<gene>
    <name evidence="2" type="ORF">Pka01_11400</name>
</gene>
<accession>A0A8J3LWZ1</accession>
<comment type="caution">
    <text evidence="2">The sequence shown here is derived from an EMBL/GenBank/DDBJ whole genome shotgun (WGS) entry which is preliminary data.</text>
</comment>
<dbReference type="Pfam" id="PF12680">
    <property type="entry name" value="SnoaL_2"/>
    <property type="match status" value="1"/>
</dbReference>
<sequence length="141" mass="15371">MLDHEVTDGMIDAFNAHDFEKAAGFFSPCGVYVCPGGIAEGREQIASYFALYLEGFPDITLTPTSKGVCGDLTVMEWTVTSTHGGPFLLPDGEVAGPTGRHVVVRGCDFRTMDDDGLIASQRVYYDQLEMLSQLGVERITR</sequence>
<evidence type="ECO:0000313" key="3">
    <source>
        <dbReference type="Proteomes" id="UP000630097"/>
    </source>
</evidence>
<organism evidence="2 3">
    <name type="scientific">Planotetraspora kaengkrachanensis</name>
    <dbReference type="NCBI Taxonomy" id="575193"/>
    <lineage>
        <taxon>Bacteria</taxon>
        <taxon>Bacillati</taxon>
        <taxon>Actinomycetota</taxon>
        <taxon>Actinomycetes</taxon>
        <taxon>Streptosporangiales</taxon>
        <taxon>Streptosporangiaceae</taxon>
        <taxon>Planotetraspora</taxon>
    </lineage>
</organism>
<protein>
    <recommendedName>
        <fullName evidence="1">SnoaL-like domain-containing protein</fullName>
    </recommendedName>
</protein>
<dbReference type="RefSeq" id="WP_203881519.1">
    <property type="nucleotide sequence ID" value="NZ_BAABHH010000003.1"/>
</dbReference>
<evidence type="ECO:0000259" key="1">
    <source>
        <dbReference type="Pfam" id="PF12680"/>
    </source>
</evidence>
<dbReference type="Gene3D" id="3.10.450.50">
    <property type="match status" value="1"/>
</dbReference>